<dbReference type="RefSeq" id="WP_338196056.1">
    <property type="nucleotide sequence ID" value="NZ_AP027268.1"/>
</dbReference>
<reference evidence="1 2" key="1">
    <citation type="submission" date="2023-01" db="EMBL/GenBank/DDBJ databases">
        <title>Complete genome sequence of Muricauda aquimarina strain IFOP_LL357.</title>
        <authorList>
            <person name="Gajardo G."/>
            <person name="Ueki S."/>
            <person name="Maruyama F."/>
        </authorList>
    </citation>
    <scope>NUCLEOTIDE SEQUENCE [LARGE SCALE GENOMIC DNA]</scope>
    <source>
        <strain evidence="1 2">IFOP_LL357</strain>
    </source>
</reference>
<dbReference type="Proteomes" id="UP001330184">
    <property type="component" value="Chromosome"/>
</dbReference>
<keyword evidence="2" id="KW-1185">Reference proteome</keyword>
<organism evidence="1 2">
    <name type="scientific">Flagellimonas marinaquae</name>
    <dbReference type="NCBI Taxonomy" id="254955"/>
    <lineage>
        <taxon>Bacteria</taxon>
        <taxon>Pseudomonadati</taxon>
        <taxon>Bacteroidota</taxon>
        <taxon>Flavobacteriia</taxon>
        <taxon>Flavobacteriales</taxon>
        <taxon>Flavobacteriaceae</taxon>
        <taxon>Flagellimonas</taxon>
    </lineage>
</organism>
<proteinExistence type="predicted"/>
<protein>
    <recommendedName>
        <fullName evidence="3">Adenylosuccinate lyase</fullName>
    </recommendedName>
</protein>
<name>A0AA48HFW8_9FLAO</name>
<evidence type="ECO:0000313" key="2">
    <source>
        <dbReference type="Proteomes" id="UP001330184"/>
    </source>
</evidence>
<sequence>MTETELHIALNSGRISKSQIDDLVLQLQQAPQLAKTLYKEIIAEDKEGTFNASWTFDHLMRKKLTYLLPFFDDFVNGLAQLKTESCIRPVAHVCEMVCEAYFKKKDPVFIENITHDQLEKILTVCFDWLIGPMNMAPKVFSMTSLYYLGLRFDWVHPELKLVLEDSYATGTTGYKNRAKKTLDKLAKLGV</sequence>
<dbReference type="EMBL" id="AP027268">
    <property type="protein sequence ID" value="BDW91483.1"/>
    <property type="molecule type" value="Genomic_DNA"/>
</dbReference>
<evidence type="ECO:0008006" key="3">
    <source>
        <dbReference type="Google" id="ProtNLM"/>
    </source>
</evidence>
<evidence type="ECO:0000313" key="1">
    <source>
        <dbReference type="EMBL" id="BDW91483.1"/>
    </source>
</evidence>
<gene>
    <name evidence="1" type="ORF">MACH07_03150</name>
</gene>
<dbReference type="AlphaFoldDB" id="A0AA48HFW8"/>
<accession>A0AA48HFW8</accession>